<dbReference type="InterPro" id="IPR036942">
    <property type="entry name" value="Beta-barrel_TonB_sf"/>
</dbReference>
<dbReference type="EMBL" id="BPFZ01000009">
    <property type="protein sequence ID" value="GIU67384.1"/>
    <property type="molecule type" value="Genomic_DNA"/>
</dbReference>
<dbReference type="RefSeq" id="WP_284360265.1">
    <property type="nucleotide sequence ID" value="NZ_BPFZ01000009.1"/>
</dbReference>
<evidence type="ECO:0000313" key="14">
    <source>
        <dbReference type="Proteomes" id="UP001161064"/>
    </source>
</evidence>
<dbReference type="InterPro" id="IPR012910">
    <property type="entry name" value="Plug_dom"/>
</dbReference>
<evidence type="ECO:0000256" key="1">
    <source>
        <dbReference type="ARBA" id="ARBA00004571"/>
    </source>
</evidence>
<dbReference type="Gene3D" id="2.170.130.10">
    <property type="entry name" value="TonB-dependent receptor, plug domain"/>
    <property type="match status" value="1"/>
</dbReference>
<evidence type="ECO:0000256" key="4">
    <source>
        <dbReference type="ARBA" id="ARBA00022496"/>
    </source>
</evidence>
<keyword evidence="2" id="KW-0813">Transport</keyword>
<dbReference type="Pfam" id="PF07715">
    <property type="entry name" value="Plug"/>
    <property type="match status" value="1"/>
</dbReference>
<evidence type="ECO:0000256" key="6">
    <source>
        <dbReference type="ARBA" id="ARBA00022729"/>
    </source>
</evidence>
<dbReference type="InterPro" id="IPR039426">
    <property type="entry name" value="TonB-dep_rcpt-like"/>
</dbReference>
<keyword evidence="9" id="KW-0472">Membrane</keyword>
<evidence type="ECO:0000256" key="8">
    <source>
        <dbReference type="ARBA" id="ARBA00023065"/>
    </source>
</evidence>
<keyword evidence="13" id="KW-0675">Receptor</keyword>
<keyword evidence="4" id="KW-0410">Iron transport</keyword>
<keyword evidence="14" id="KW-1185">Reference proteome</keyword>
<dbReference type="PANTHER" id="PTHR32552">
    <property type="entry name" value="FERRICHROME IRON RECEPTOR-RELATED"/>
    <property type="match status" value="1"/>
</dbReference>
<protein>
    <submittedName>
        <fullName evidence="13">TonB-dependent receptor</fullName>
    </submittedName>
</protein>
<keyword evidence="6 11" id="KW-0732">Signal</keyword>
<dbReference type="Gene3D" id="2.40.170.20">
    <property type="entry name" value="TonB-dependent receptor, beta-barrel domain"/>
    <property type="match status" value="1"/>
</dbReference>
<reference evidence="13" key="2">
    <citation type="journal article" date="2023" name="ISME Commun">
        <title>Characterization of a bloom-associated alphaproteobacterial lineage, 'Candidatus Phycosocius': insights into freshwater algal-bacterial interactions.</title>
        <authorList>
            <person name="Tanabe Y."/>
            <person name="Yamaguchi H."/>
            <person name="Yoshida M."/>
            <person name="Kai A."/>
            <person name="Okazaki Y."/>
        </authorList>
    </citation>
    <scope>NUCLEOTIDE SEQUENCE</scope>
    <source>
        <strain evidence="13">BOTRYCO-1</strain>
    </source>
</reference>
<evidence type="ECO:0000256" key="2">
    <source>
        <dbReference type="ARBA" id="ARBA00022448"/>
    </source>
</evidence>
<dbReference type="InterPro" id="IPR037066">
    <property type="entry name" value="Plug_dom_sf"/>
</dbReference>
<evidence type="ECO:0000256" key="3">
    <source>
        <dbReference type="ARBA" id="ARBA00022452"/>
    </source>
</evidence>
<keyword evidence="7" id="KW-0408">Iron</keyword>
<dbReference type="PANTHER" id="PTHR32552:SF89">
    <property type="entry name" value="CATECHOLATE SIDEROPHORE RECEPTOR FIU"/>
    <property type="match status" value="1"/>
</dbReference>
<dbReference type="Proteomes" id="UP001161064">
    <property type="component" value="Unassembled WGS sequence"/>
</dbReference>
<comment type="caution">
    <text evidence="13">The sequence shown here is derived from an EMBL/GenBank/DDBJ whole genome shotgun (WGS) entry which is preliminary data.</text>
</comment>
<accession>A0ABQ4PWN8</accession>
<reference evidence="13" key="1">
    <citation type="submission" date="2021-05" db="EMBL/GenBank/DDBJ databases">
        <authorList>
            <person name="Tanabe Y."/>
        </authorList>
    </citation>
    <scope>NUCLEOTIDE SEQUENCE</scope>
    <source>
        <strain evidence="13">BOTRYCO-1</strain>
    </source>
</reference>
<name>A0ABQ4PWN8_9PROT</name>
<comment type="subcellular location">
    <subcellularLocation>
        <location evidence="1">Cell outer membrane</location>
        <topology evidence="1">Multi-pass membrane protein</topology>
    </subcellularLocation>
</comment>
<evidence type="ECO:0000256" key="11">
    <source>
        <dbReference type="SAM" id="SignalP"/>
    </source>
</evidence>
<feature type="chain" id="PRO_5046653553" evidence="11">
    <location>
        <begin position="28"/>
        <end position="839"/>
    </location>
</feature>
<evidence type="ECO:0000256" key="9">
    <source>
        <dbReference type="ARBA" id="ARBA00023136"/>
    </source>
</evidence>
<keyword evidence="3" id="KW-1134">Transmembrane beta strand</keyword>
<feature type="signal peptide" evidence="11">
    <location>
        <begin position="1"/>
        <end position="27"/>
    </location>
</feature>
<proteinExistence type="predicted"/>
<dbReference type="SUPFAM" id="SSF56935">
    <property type="entry name" value="Porins"/>
    <property type="match status" value="1"/>
</dbReference>
<keyword evidence="8" id="KW-0406">Ion transport</keyword>
<sequence>MKAIELKSYVSALALGSAMAVYAPAFAQQPAAPDPAAPVAATDDPPQGLDVIVVTASGRDKTQLNSSVSVTSVNASVISDFLPSSESELLRMIPGIQVAGTAGPGGNANIAVRGLPVATGGSPFVQIQEDGLPTVLFGDIQFGNNDYWTKFDATVASVEGVRGGSASTYASQAPGAVINYISHTGLQEGGFVQLSQGLGFKETKLDFRYGGPINDTTRFHVGGFVKNGRGPLKAGYDVSQSYQIKGNITKELDGGKGYLRVLFKTANTQEPNYTGSPAIATINGLSVKNVKAFPGFDGRKGSNYSIYNQSFQILNREGVLERVKMDGITTKANSLGAQFRYAFSDMVSVDNNMRWTQMSGGFASPFFNLSLASGVIGSVIARPGLEDAKVASIRYANGPKSGQVFTGRYVDNNVNVRTNIRDIGSFANDLTVSGKFDTQLGRVTARAGYFYMDQNIAMDWHVNKSLREVSGKNPAQLDLYDAAGNKLTQDGISGYNNNWGECCARDYDLSYTNTAPYIALDLDSEKFGLDGSVRFETINASGYAIAGGKEFLVTNNGVQIAAITANGNRETLDYSRTYTSWSFGGLYKLNTDTSLFARTSKGGRFNGDRQTVSGKINPDGSLNQAGRTASVDFVNQSELGVKNRGAVFDGRYTLEVTLLKGDFKQSTYELTATRCPGGAGGCIIDARYESSGAEFYSTYRRGPLSLIGNATYSNAKRSGADSNGKPTPFSRAPGIADLSYTLSANYDFGERASLGISTTGQTAAIDDAGREYPGAAIFNAIAKVTLVNNLELSLQAYNLFDTFDLRGNGGVADTSVIPNVISGNPALGRTVTAAIRYTF</sequence>
<feature type="domain" description="TonB-dependent receptor plug" evidence="12">
    <location>
        <begin position="64"/>
        <end position="177"/>
    </location>
</feature>
<organism evidence="13 14">
    <name type="scientific">Candidatus Phycosocius spiralis</name>
    <dbReference type="NCBI Taxonomy" id="2815099"/>
    <lineage>
        <taxon>Bacteria</taxon>
        <taxon>Pseudomonadati</taxon>
        <taxon>Pseudomonadota</taxon>
        <taxon>Alphaproteobacteria</taxon>
        <taxon>Caulobacterales</taxon>
        <taxon>Caulobacterales incertae sedis</taxon>
        <taxon>Candidatus Phycosocius</taxon>
    </lineage>
</organism>
<evidence type="ECO:0000256" key="10">
    <source>
        <dbReference type="ARBA" id="ARBA00023237"/>
    </source>
</evidence>
<keyword evidence="10" id="KW-0998">Cell outer membrane</keyword>
<evidence type="ECO:0000259" key="12">
    <source>
        <dbReference type="Pfam" id="PF07715"/>
    </source>
</evidence>
<evidence type="ECO:0000313" key="13">
    <source>
        <dbReference type="EMBL" id="GIU67384.1"/>
    </source>
</evidence>
<keyword evidence="5" id="KW-0812">Transmembrane</keyword>
<evidence type="ECO:0000256" key="7">
    <source>
        <dbReference type="ARBA" id="ARBA00023004"/>
    </source>
</evidence>
<gene>
    <name evidence="13" type="ORF">PsB1_1538</name>
</gene>
<evidence type="ECO:0000256" key="5">
    <source>
        <dbReference type="ARBA" id="ARBA00022692"/>
    </source>
</evidence>